<dbReference type="Proteomes" id="UP000038010">
    <property type="component" value="Unassembled WGS sequence"/>
</dbReference>
<evidence type="ECO:0000313" key="1">
    <source>
        <dbReference type="EMBL" id="KPI35175.1"/>
    </source>
</evidence>
<comment type="caution">
    <text evidence="1">The sequence shown here is derived from an EMBL/GenBank/DDBJ whole genome shotgun (WGS) entry which is preliminary data.</text>
</comment>
<accession>A0A0N1H3U3</accession>
<dbReference type="RefSeq" id="XP_017995138.1">
    <property type="nucleotide sequence ID" value="XM_018138884.1"/>
</dbReference>
<dbReference type="EMBL" id="LFJN01000043">
    <property type="protein sequence ID" value="KPI35175.1"/>
    <property type="molecule type" value="Genomic_DNA"/>
</dbReference>
<dbReference type="GeneID" id="28730764"/>
<gene>
    <name evidence="1" type="ORF">AB675_10134</name>
</gene>
<protein>
    <submittedName>
        <fullName evidence="1">Uncharacterized protein</fullName>
    </submittedName>
</protein>
<dbReference type="AlphaFoldDB" id="A0A0N1H3U3"/>
<keyword evidence="2" id="KW-1185">Reference proteome</keyword>
<organism evidence="1 2">
    <name type="scientific">Cyphellophora attinorum</name>
    <dbReference type="NCBI Taxonomy" id="1664694"/>
    <lineage>
        <taxon>Eukaryota</taxon>
        <taxon>Fungi</taxon>
        <taxon>Dikarya</taxon>
        <taxon>Ascomycota</taxon>
        <taxon>Pezizomycotina</taxon>
        <taxon>Eurotiomycetes</taxon>
        <taxon>Chaetothyriomycetidae</taxon>
        <taxon>Chaetothyriales</taxon>
        <taxon>Cyphellophoraceae</taxon>
        <taxon>Cyphellophora</taxon>
    </lineage>
</organism>
<name>A0A0N1H3U3_9EURO</name>
<reference evidence="1 2" key="1">
    <citation type="submission" date="2015-06" db="EMBL/GenBank/DDBJ databases">
        <title>Draft genome of the ant-associated black yeast Phialophora attae CBS 131958.</title>
        <authorList>
            <person name="Moreno L.F."/>
            <person name="Stielow B.J."/>
            <person name="de Hoog S."/>
            <person name="Vicente V.A."/>
            <person name="Weiss V.A."/>
            <person name="de Vries M."/>
            <person name="Cruz L.M."/>
            <person name="Souza E.M."/>
        </authorList>
    </citation>
    <scope>NUCLEOTIDE SEQUENCE [LARGE SCALE GENOMIC DNA]</scope>
    <source>
        <strain evidence="1 2">CBS 131958</strain>
    </source>
</reference>
<dbReference type="VEuPathDB" id="FungiDB:AB675_10134"/>
<evidence type="ECO:0000313" key="2">
    <source>
        <dbReference type="Proteomes" id="UP000038010"/>
    </source>
</evidence>
<proteinExistence type="predicted"/>
<dbReference type="STRING" id="1664694.A0A0N1H3U3"/>
<sequence>MTARSIAKLTVLNYQLQRRSSTQSTRPLVVPVLQLPTPSRSPDQTDELHEVDVVVAVESVEVVGEGSVVVAGSADAESVVVAGSADAVSVVVAGVADAGSVVVAGAADVESVVVAGAADGESVVVAGAADGESVVVAGAADAGSVVVAGAADAESVVVAGSAVAVLVVVAAESVVAAGTSVEEAVVDPGAGEVLGPNVTVFSAEEVVAVAMPSDAELVPTFALALAGLVLESEVAVGGLDESVVSVAGLELELVDSVFGSVAVAEGSADAGRPVTDGPDDAGVPSVEVNGPPSVVPLLWGGSVVNVVLLEAGTMVIVVGDESVVTVVGDVEVIVSLVFVGEAVENASVVVSLEPAGLGVAPDAVEFAAVAVALTRKTEEVLFVELVAVGLGDTSVEVEFEMTVLVSSDEAVEAASTVEFPKDVVLFPLDVEVASDRVASAEVVVALDNVSDDADVGEDDEALPFVSEAVSVGSVVAFDATVDGVVVGDTNVALTSTVELVPAGRLVVLNAVADEAGVEDVTVALPSVAELLCAKEFVAFATTFDDAVLDAVLARLASVLDVTKVDEVVVFDPTIDGAVVDEANVVAFTMTASVVLTTDVGDDDSVVVLLNTTVEEDMVVFVSLTVVDAEARVGDTLVAVVVEFTKSIDEEVEGAEGVSDEEASLDDRETVLVVFWNAVAEVKNDVLGLSDVVRLATVD</sequence>